<name>A0A2I6SBQ9_9VIRU</name>
<dbReference type="SUPFAM" id="SSF52540">
    <property type="entry name" value="P-loop containing nucleoside triphosphate hydrolases"/>
    <property type="match status" value="1"/>
</dbReference>
<proteinExistence type="predicted"/>
<dbReference type="InterPro" id="IPR027417">
    <property type="entry name" value="P-loop_NTPase"/>
</dbReference>
<reference evidence="1" key="2">
    <citation type="journal article" date="2018" name="Genome Announc.">
        <title>First Report of a Complete Genome Sequence of White spot syndrome virus from India.</title>
        <authorList>
            <person name="Vinaya Kumar K."/>
            <person name="Shekhar M.S."/>
            <person name="Otta S.K."/>
            <person name="Karthic K."/>
            <person name="Ashok Kumar J."/>
            <person name="Gopikrishna G."/>
            <person name="Vijayan K.K."/>
        </authorList>
    </citation>
    <scope>NUCLEOTIDE SEQUENCE</scope>
    <source>
        <strain evidence="1">IN_AP4RU</strain>
    </source>
</reference>
<dbReference type="Proteomes" id="UP000267352">
    <property type="component" value="Segment"/>
</dbReference>
<protein>
    <submittedName>
        <fullName evidence="1">WSSV169</fullName>
    </submittedName>
</protein>
<dbReference type="Gene3D" id="3.40.50.300">
    <property type="entry name" value="P-loop containing nucleotide triphosphate hydrolases"/>
    <property type="match status" value="1"/>
</dbReference>
<sequence>MQQSLAVRYLCNSISVSYAGGGISVFHLGGLPGAGKTTMVKELIAVLNDHGLIDSGSADMLLCCKSNSAKESLMCACKKPGGSSLMYPESVFYPQQRI</sequence>
<evidence type="ECO:0000313" key="1">
    <source>
        <dbReference type="EMBL" id="AUO15004.1"/>
    </source>
</evidence>
<dbReference type="EMBL" id="MG702567">
    <property type="protein sequence ID" value="AUO15004.1"/>
    <property type="molecule type" value="Genomic_DNA"/>
</dbReference>
<accession>A0A2I6SBQ9</accession>
<organism evidence="1">
    <name type="scientific">White spot syndrome virus</name>
    <dbReference type="NCBI Taxonomy" id="342409"/>
    <lineage>
        <taxon>Viruses</taxon>
        <taxon>Viruses incertae sedis</taxon>
        <taxon>Naldaviricetes</taxon>
        <taxon>Nimaviridae</taxon>
        <taxon>Whispovirus</taxon>
    </lineage>
</organism>
<reference evidence="1" key="1">
    <citation type="submission" date="2017-12" db="EMBL/GenBank/DDBJ databases">
        <authorList>
            <person name="Katneni V.K."/>
            <person name="Shekhar M.S."/>
            <person name="Otta S.K."/>
            <person name="Karthic K."/>
            <person name="Jangam A.K."/>
            <person name="Gopikrishna G."/>
            <person name="Vijayan K.K."/>
        </authorList>
    </citation>
    <scope>NUCLEOTIDE SEQUENCE [LARGE SCALE GENOMIC DNA]</scope>
    <source>
        <strain evidence="1">IN_AP4RU</strain>
    </source>
</reference>